<comment type="caution">
    <text evidence="6">The sequence shown here is derived from an EMBL/GenBank/DDBJ whole genome shotgun (WGS) entry which is preliminary data.</text>
</comment>
<dbReference type="PIRSF" id="PIRSF006241">
    <property type="entry name" value="HyI"/>
    <property type="match status" value="1"/>
</dbReference>
<evidence type="ECO:0000256" key="2">
    <source>
        <dbReference type="ARBA" id="ARBA00023277"/>
    </source>
</evidence>
<dbReference type="InterPro" id="IPR050417">
    <property type="entry name" value="Sugar_Epim/Isomerase"/>
</dbReference>
<dbReference type="PANTHER" id="PTHR43489">
    <property type="entry name" value="ISOMERASE"/>
    <property type="match status" value="1"/>
</dbReference>
<dbReference type="Pfam" id="PF01261">
    <property type="entry name" value="AP_endonuc_2"/>
    <property type="match status" value="1"/>
</dbReference>
<evidence type="ECO:0000256" key="3">
    <source>
        <dbReference type="PIRNR" id="PIRNR006241"/>
    </source>
</evidence>
<keyword evidence="7" id="KW-1185">Reference proteome</keyword>
<dbReference type="InterPro" id="IPR026040">
    <property type="entry name" value="HyI-like"/>
</dbReference>
<accession>A0A024H7E4</accession>
<keyword evidence="2" id="KW-0119">Carbohydrate metabolism</keyword>
<evidence type="ECO:0000259" key="5">
    <source>
        <dbReference type="Pfam" id="PF01261"/>
    </source>
</evidence>
<dbReference type="GO" id="GO:0016853">
    <property type="term" value="F:isomerase activity"/>
    <property type="evidence" value="ECO:0007669"/>
    <property type="project" value="UniProtKB-KW"/>
</dbReference>
<name>A0A024H7E4_9MICC</name>
<dbReference type="InterPro" id="IPR036237">
    <property type="entry name" value="Xyl_isomerase-like_sf"/>
</dbReference>
<keyword evidence="1 3" id="KW-0413">Isomerase</keyword>
<evidence type="ECO:0000256" key="4">
    <source>
        <dbReference type="PIRSR" id="PIRSR006241-50"/>
    </source>
</evidence>
<feature type="active site" description="Proton donor/acceptor" evidence="4">
    <location>
        <position position="139"/>
    </location>
</feature>
<reference evidence="7" key="1">
    <citation type="journal article" date="2014" name="Genome Announc.">
        <title>Genome Sequence of Arthrobacter siccitolerans 4J27, a Xeroprotectant-Producing Desiccation-Tolerant Microorganism.</title>
        <authorList>
            <person name="Manzanera M."/>
            <person name="Santa-Cruz-Calvo L."/>
            <person name="Vilchez J.I."/>
            <person name="Garcia-Fontana C."/>
            <person name="Silva-Castro G.A."/>
            <person name="Calvo C."/>
            <person name="Gonzalez-Lopez J."/>
        </authorList>
    </citation>
    <scope>NUCLEOTIDE SEQUENCE [LARGE SCALE GENOMIC DNA]</scope>
    <source>
        <strain evidence="7">4J27</strain>
    </source>
</reference>
<protein>
    <submittedName>
        <fullName evidence="6">Xylose isomerase-like TIM barrel family protein</fullName>
    </submittedName>
</protein>
<sequence length="258" mass="27396">MYQLAPNIDLLFSEAGTSAADRVRAAAAAGFDAVEMWGPSGKDIPALKEALEETGVQLTAQLAEPRMQFMIPPKDHAPFYAGLDAGVEVARQLGCPRIVVGSGTGFGGRKRQDQLDELIAIFTQGTAHIAGSGITLVLEPVNIRVDHPGALLDRTSEAVYIAKGVNSPNFGVLYDLYHSTVEGEDVAAELANAGDLIKYVQVADAPGRGEPGSGSIDWPARFEDLRTSGYAGPIGLEYYPTIDSAKSVRRIQELVAGR</sequence>
<dbReference type="RefSeq" id="WP_050056846.1">
    <property type="nucleotide sequence ID" value="NZ_CAQI01000053.1"/>
</dbReference>
<dbReference type="EMBL" id="CAQI01000053">
    <property type="protein sequence ID" value="CCQ48065.1"/>
    <property type="molecule type" value="Genomic_DNA"/>
</dbReference>
<comment type="similarity">
    <text evidence="3">Belongs to the hyi family.</text>
</comment>
<dbReference type="SUPFAM" id="SSF51658">
    <property type="entry name" value="Xylose isomerase-like"/>
    <property type="match status" value="1"/>
</dbReference>
<dbReference type="OrthoDB" id="9786584at2"/>
<organism evidence="6 7">
    <name type="scientific">Pseudarthrobacter siccitolerans</name>
    <dbReference type="NCBI Taxonomy" id="861266"/>
    <lineage>
        <taxon>Bacteria</taxon>
        <taxon>Bacillati</taxon>
        <taxon>Actinomycetota</taxon>
        <taxon>Actinomycetes</taxon>
        <taxon>Micrococcales</taxon>
        <taxon>Micrococcaceae</taxon>
        <taxon>Pseudarthrobacter</taxon>
    </lineage>
</organism>
<feature type="active site" description="Proton donor/acceptor" evidence="4">
    <location>
        <position position="237"/>
    </location>
</feature>
<dbReference type="AlphaFoldDB" id="A0A024H7E4"/>
<evidence type="ECO:0000256" key="1">
    <source>
        <dbReference type="ARBA" id="ARBA00023235"/>
    </source>
</evidence>
<dbReference type="Proteomes" id="UP000035722">
    <property type="component" value="Unassembled WGS sequence"/>
</dbReference>
<dbReference type="STRING" id="861266.ARTSIC4J27_4062"/>
<evidence type="ECO:0000313" key="7">
    <source>
        <dbReference type="Proteomes" id="UP000035722"/>
    </source>
</evidence>
<dbReference type="InterPro" id="IPR013022">
    <property type="entry name" value="Xyl_isomerase-like_TIM-brl"/>
</dbReference>
<feature type="domain" description="Xylose isomerase-like TIM barrel" evidence="5">
    <location>
        <begin position="23"/>
        <end position="243"/>
    </location>
</feature>
<dbReference type="Gene3D" id="3.20.20.150">
    <property type="entry name" value="Divalent-metal-dependent TIM barrel enzymes"/>
    <property type="match status" value="1"/>
</dbReference>
<gene>
    <name evidence="6" type="ORF">ARTSIC4J27_4062</name>
</gene>
<evidence type="ECO:0000313" key="6">
    <source>
        <dbReference type="EMBL" id="CCQ48065.1"/>
    </source>
</evidence>
<proteinExistence type="inferred from homology"/>